<name>A0A2M8LA66_9BACT</name>
<dbReference type="InterPro" id="IPR008792">
    <property type="entry name" value="PQQD"/>
</dbReference>
<feature type="non-terminal residue" evidence="1">
    <location>
        <position position="1"/>
    </location>
</feature>
<dbReference type="AlphaFoldDB" id="A0A2M8LA66"/>
<dbReference type="Pfam" id="PF05402">
    <property type="entry name" value="PqqD"/>
    <property type="match status" value="1"/>
</dbReference>
<evidence type="ECO:0000313" key="2">
    <source>
        <dbReference type="Proteomes" id="UP000230959"/>
    </source>
</evidence>
<proteinExistence type="predicted"/>
<accession>A0A2M8LA66</accession>
<protein>
    <submittedName>
        <fullName evidence="1">Uncharacterized protein</fullName>
    </submittedName>
</protein>
<dbReference type="EMBL" id="PFER01000035">
    <property type="protein sequence ID" value="PJE73498.1"/>
    <property type="molecule type" value="Genomic_DNA"/>
</dbReference>
<evidence type="ECO:0000313" key="1">
    <source>
        <dbReference type="EMBL" id="PJE73498.1"/>
    </source>
</evidence>
<comment type="caution">
    <text evidence="1">The sequence shown here is derived from an EMBL/GenBank/DDBJ whole genome shotgun (WGS) entry which is preliminary data.</text>
</comment>
<organism evidence="1 2">
    <name type="scientific">Candidatus Terrybacteria bacterium CG10_big_fil_rev_8_21_14_0_10_41_10</name>
    <dbReference type="NCBI Taxonomy" id="1975026"/>
    <lineage>
        <taxon>Bacteria</taxon>
        <taxon>Candidatus Terryibacteriota</taxon>
    </lineage>
</organism>
<reference evidence="2" key="1">
    <citation type="submission" date="2017-09" db="EMBL/GenBank/DDBJ databases">
        <title>Depth-based differentiation of microbial function through sediment-hosted aquifers and enrichment of novel symbionts in the deep terrestrial subsurface.</title>
        <authorList>
            <person name="Probst A.J."/>
            <person name="Ladd B."/>
            <person name="Jarett J.K."/>
            <person name="Geller-Mcgrath D.E."/>
            <person name="Sieber C.M.K."/>
            <person name="Emerson J.B."/>
            <person name="Anantharaman K."/>
            <person name="Thomas B.C."/>
            <person name="Malmstrom R."/>
            <person name="Stieglmeier M."/>
            <person name="Klingl A."/>
            <person name="Woyke T."/>
            <person name="Ryan C.M."/>
            <person name="Banfield J.F."/>
        </authorList>
    </citation>
    <scope>NUCLEOTIDE SEQUENCE [LARGE SCALE GENOMIC DNA]</scope>
</reference>
<dbReference type="Proteomes" id="UP000230959">
    <property type="component" value="Unassembled WGS sequence"/>
</dbReference>
<gene>
    <name evidence="1" type="ORF">COV02_02435</name>
</gene>
<sequence length="80" mass="9390">KNVYYLNDFASFLFLSLEKPKTVNGLVKLALAEYDAKEEVLRQDIEDWLKESMKSGFIKNSSKKNNPIIDFFKEIKRRVS</sequence>